<feature type="compositionally biased region" description="Low complexity" evidence="1">
    <location>
        <begin position="264"/>
        <end position="285"/>
    </location>
</feature>
<dbReference type="Proteomes" id="UP000054266">
    <property type="component" value="Unassembled WGS sequence"/>
</dbReference>
<dbReference type="AlphaFoldDB" id="A0A0D2D719"/>
<protein>
    <submittedName>
        <fullName evidence="2">Uncharacterized protein</fullName>
    </submittedName>
</protein>
<organism evidence="2 3">
    <name type="scientific">Phialophora macrospora</name>
    <dbReference type="NCBI Taxonomy" id="1851006"/>
    <lineage>
        <taxon>Eukaryota</taxon>
        <taxon>Fungi</taxon>
        <taxon>Dikarya</taxon>
        <taxon>Ascomycota</taxon>
        <taxon>Pezizomycotina</taxon>
        <taxon>Eurotiomycetes</taxon>
        <taxon>Chaetothyriomycetidae</taxon>
        <taxon>Chaetothyriales</taxon>
        <taxon>Herpotrichiellaceae</taxon>
        <taxon>Phialophora</taxon>
    </lineage>
</organism>
<feature type="compositionally biased region" description="Basic and acidic residues" evidence="1">
    <location>
        <begin position="160"/>
        <end position="183"/>
    </location>
</feature>
<keyword evidence="3" id="KW-1185">Reference proteome</keyword>
<accession>A0A0D2D719</accession>
<sequence>MVVGGSCLMCYKDPEGIKIDEASCPCGRGYITKDGLFVNGRRVREGRVPAKKDYEEHIKLCKLCQNGSHDCFWSDEPEDYNSFFVLGAGISPAAITKYNENHGGPRGEVRPAQFEGEDGFLVTSKVKYTERMKEELRRLSAEPRRRDIAGDASWESSAATRDHAAQSRQEPMSRRDVQQRRLTAEGYNDPLPPLADDMNTLRMKEPPTLTTTSRSNPIFPREERESMPSEAEPFSAHVPNVSTASYKPLPSSYHPQIHRPTSFGPTPQTSSRQPTSPYTTTTTQGDQRRGYPETSKAVATVLAAEQVQIHPVPKSNRNLLVTNRAEIHMIIEVSILRPRQVKLLGISRSIPLHPIRASTGGQWYHASHKAARVTDDLKDRRTLNPFLVHKILDPTTRS</sequence>
<gene>
    <name evidence="2" type="ORF">PV04_01499</name>
</gene>
<evidence type="ECO:0000256" key="1">
    <source>
        <dbReference type="SAM" id="MobiDB-lite"/>
    </source>
</evidence>
<name>A0A0D2D719_9EURO</name>
<feature type="region of interest" description="Disordered" evidence="1">
    <location>
        <begin position="136"/>
        <end position="291"/>
    </location>
</feature>
<reference evidence="2 3" key="1">
    <citation type="submission" date="2015-01" db="EMBL/GenBank/DDBJ databases">
        <title>The Genome Sequence of Capronia semiimmersa CBS27337.</title>
        <authorList>
            <consortium name="The Broad Institute Genomics Platform"/>
            <person name="Cuomo C."/>
            <person name="de Hoog S."/>
            <person name="Gorbushina A."/>
            <person name="Stielow B."/>
            <person name="Teixiera M."/>
            <person name="Abouelleil A."/>
            <person name="Chapman S.B."/>
            <person name="Priest M."/>
            <person name="Young S.K."/>
            <person name="Wortman J."/>
            <person name="Nusbaum C."/>
            <person name="Birren B."/>
        </authorList>
    </citation>
    <scope>NUCLEOTIDE SEQUENCE [LARGE SCALE GENOMIC DNA]</scope>
    <source>
        <strain evidence="2 3">CBS 27337</strain>
    </source>
</reference>
<evidence type="ECO:0000313" key="3">
    <source>
        <dbReference type="Proteomes" id="UP000054266"/>
    </source>
</evidence>
<feature type="compositionally biased region" description="Basic and acidic residues" evidence="1">
    <location>
        <begin position="136"/>
        <end position="149"/>
    </location>
</feature>
<dbReference type="EMBL" id="KN846956">
    <property type="protein sequence ID" value="KIW73371.1"/>
    <property type="molecule type" value="Genomic_DNA"/>
</dbReference>
<dbReference type="HOGENOM" id="CLU_692604_0_0_1"/>
<proteinExistence type="predicted"/>
<evidence type="ECO:0000313" key="2">
    <source>
        <dbReference type="EMBL" id="KIW73371.1"/>
    </source>
</evidence>